<evidence type="ECO:0000259" key="2">
    <source>
        <dbReference type="Pfam" id="PF13391"/>
    </source>
</evidence>
<dbReference type="InParanoid" id="F0XL21"/>
<organism evidence="4">
    <name type="scientific">Grosmannia clavigera (strain kw1407 / UAMH 11150)</name>
    <name type="common">Blue stain fungus</name>
    <name type="synonym">Graphiocladiella clavigera</name>
    <dbReference type="NCBI Taxonomy" id="655863"/>
    <lineage>
        <taxon>Eukaryota</taxon>
        <taxon>Fungi</taxon>
        <taxon>Dikarya</taxon>
        <taxon>Ascomycota</taxon>
        <taxon>Pezizomycotina</taxon>
        <taxon>Sordariomycetes</taxon>
        <taxon>Sordariomycetidae</taxon>
        <taxon>Ophiostomatales</taxon>
        <taxon>Ophiostomataceae</taxon>
        <taxon>Leptographium</taxon>
    </lineage>
</organism>
<sequence length="432" mass="48170">MKVTFFGRRSIQWVPTPEEFNALVGAGHGNLNVEVGAALGDINAVLHNFNAEINIAPLADPRFLDYLRDEINKPIQEPQNLSPTARIEKRMWSLAILNIALDPTASILTATPEPYILRFPYEVVLYGLIGTLSAHTSAWLIGRGGRGPPREYADVKAQREVPTFYNNRCLLTGTMKPQGAHIIPVRAKAVNRMDTWNTLSMFWPLPEVETLDLHGRERENILPLTHTVHDMWDSFHFGIRPIEHPTNPQHHLYIQMVWLIDMNGDRVESDWSHAGFGSASDYRRGSTPNFPAVQHGDVYELETDNPTTEPLPSLHFLHIQYAIHKIMAGIRAAGSLRELFNDDPPSDVGGYGARVDNIDDINDIADIDVPPMWQPILEAAVNAGVLTKEKALLWGKAFSKEAKDKAEADAEAEAELANLGDNKEANVPQIDP</sequence>
<feature type="region of interest" description="Disordered" evidence="1">
    <location>
        <begin position="404"/>
        <end position="432"/>
    </location>
</feature>
<dbReference type="OrthoDB" id="3545258at2759"/>
<name>F0XL21_GROCL</name>
<gene>
    <name evidence="3" type="ORF">CMQ_8295</name>
</gene>
<evidence type="ECO:0000313" key="4">
    <source>
        <dbReference type="Proteomes" id="UP000007796"/>
    </source>
</evidence>
<dbReference type="InterPro" id="IPR003615">
    <property type="entry name" value="HNH_nuc"/>
</dbReference>
<evidence type="ECO:0000313" key="3">
    <source>
        <dbReference type="EMBL" id="EFX01829.1"/>
    </source>
</evidence>
<proteinExistence type="predicted"/>
<dbReference type="HOGENOM" id="CLU_660847_0_0_1"/>
<evidence type="ECO:0000256" key="1">
    <source>
        <dbReference type="SAM" id="MobiDB-lite"/>
    </source>
</evidence>
<keyword evidence="4" id="KW-1185">Reference proteome</keyword>
<dbReference type="RefSeq" id="XP_014171311.1">
    <property type="nucleotide sequence ID" value="XM_014315836.1"/>
</dbReference>
<dbReference type="Proteomes" id="UP000007796">
    <property type="component" value="Unassembled WGS sequence"/>
</dbReference>
<dbReference type="EMBL" id="GL629788">
    <property type="protein sequence ID" value="EFX01829.1"/>
    <property type="molecule type" value="Genomic_DNA"/>
</dbReference>
<dbReference type="Pfam" id="PF13391">
    <property type="entry name" value="HNH_2"/>
    <property type="match status" value="1"/>
</dbReference>
<dbReference type="AlphaFoldDB" id="F0XL21"/>
<dbReference type="eggNOG" id="ENOG502R68A">
    <property type="taxonomic scope" value="Eukaryota"/>
</dbReference>
<protein>
    <recommendedName>
        <fullName evidence="2">HNH nuclease domain-containing protein</fullName>
    </recommendedName>
</protein>
<feature type="domain" description="HNH nuclease" evidence="2">
    <location>
        <begin position="169"/>
        <end position="239"/>
    </location>
</feature>
<accession>F0XL21</accession>
<reference evidence="3 4" key="1">
    <citation type="journal article" date="2011" name="Proc. Natl. Acad. Sci. U.S.A.">
        <title>Genome and transcriptome analyses of the mountain pine beetle-fungal symbiont Grosmannia clavigera, a lodgepole pine pathogen.</title>
        <authorList>
            <person name="DiGuistini S."/>
            <person name="Wang Y."/>
            <person name="Liao N.Y."/>
            <person name="Taylor G."/>
            <person name="Tanguay P."/>
            <person name="Feau N."/>
            <person name="Henrissat B."/>
            <person name="Chan S.K."/>
            <person name="Hesse-Orce U."/>
            <person name="Alamouti S.M."/>
            <person name="Tsui C.K.M."/>
            <person name="Docking R.T."/>
            <person name="Levasseur A."/>
            <person name="Haridas S."/>
            <person name="Robertson G."/>
            <person name="Birol I."/>
            <person name="Holt R.A."/>
            <person name="Marra M.A."/>
            <person name="Hamelin R.C."/>
            <person name="Hirst M."/>
            <person name="Jones S.J.M."/>
            <person name="Bohlmann J."/>
            <person name="Breuil C."/>
        </authorList>
    </citation>
    <scope>NUCLEOTIDE SEQUENCE [LARGE SCALE GENOMIC DNA]</scope>
    <source>
        <strain evidence="4">kw1407 / UAMH 11150</strain>
    </source>
</reference>
<dbReference type="GeneID" id="25981934"/>